<gene>
    <name evidence="3" type="ORF">BLNAU_14190</name>
</gene>
<feature type="transmembrane region" description="Helical" evidence="2">
    <location>
        <begin position="91"/>
        <end position="112"/>
    </location>
</feature>
<name>A0ABQ9XEJ1_9EUKA</name>
<evidence type="ECO:0000256" key="1">
    <source>
        <dbReference type="SAM" id="MobiDB-lite"/>
    </source>
</evidence>
<comment type="caution">
    <text evidence="3">The sequence shown here is derived from an EMBL/GenBank/DDBJ whole genome shotgun (WGS) entry which is preliminary data.</text>
</comment>
<feature type="transmembrane region" description="Helical" evidence="2">
    <location>
        <begin position="204"/>
        <end position="223"/>
    </location>
</feature>
<feature type="transmembrane region" description="Helical" evidence="2">
    <location>
        <begin position="168"/>
        <end position="192"/>
    </location>
</feature>
<feature type="region of interest" description="Disordered" evidence="1">
    <location>
        <begin position="311"/>
        <end position="358"/>
    </location>
</feature>
<dbReference type="EMBL" id="JARBJD010000128">
    <property type="protein sequence ID" value="KAK2950888.1"/>
    <property type="molecule type" value="Genomic_DNA"/>
</dbReference>
<keyword evidence="2" id="KW-0812">Transmembrane</keyword>
<keyword evidence="2" id="KW-0472">Membrane</keyword>
<feature type="transmembrane region" description="Helical" evidence="2">
    <location>
        <begin position="264"/>
        <end position="287"/>
    </location>
</feature>
<feature type="region of interest" description="Disordered" evidence="1">
    <location>
        <begin position="390"/>
        <end position="424"/>
    </location>
</feature>
<feature type="compositionally biased region" description="Basic and acidic residues" evidence="1">
    <location>
        <begin position="391"/>
        <end position="402"/>
    </location>
</feature>
<sequence>MQLTQYVLSVESPLIYGSGFLWLIILLIIFSFLFFATFTQFLLFLCKPIRAQRIRIFIFLFASLYCLLNAIVLCIPFAYDSLSFFITVDMLPRLLLNVTWVLFSQWLSGMMVETTKRKRVTQILHWVSLAAIIVVHIISCIISITTYTSTGTEYSPTREFQSLVLNRILSAFLTFSIIVLMVFDIVTITVSARQVESPVFRRLRFMYLVPSIGTAIVYALQFYSQLMATFDWDPLYLTMSNAASFCIHPEIFKENSLNHCTLFSWLYLLRYLLLKVAPIVIFLLSFITITQETNSVVASLISETASMGAIDASRTPAPEGMETSSKERSKGKGGLSEPLIDSQSERKSGKDAKGSDRTAWAVGGGSSFIKQRVTTHKPGEYVATLDMGSGVKDRGTMERRQSEFGNITEFDFEEDEWGNEDYFE</sequence>
<accession>A0ABQ9XEJ1</accession>
<keyword evidence="2" id="KW-1133">Transmembrane helix</keyword>
<keyword evidence="4" id="KW-1185">Reference proteome</keyword>
<feature type="transmembrane region" description="Helical" evidence="2">
    <location>
        <begin position="124"/>
        <end position="148"/>
    </location>
</feature>
<organism evidence="3 4">
    <name type="scientific">Blattamonas nauphoetae</name>
    <dbReference type="NCBI Taxonomy" id="2049346"/>
    <lineage>
        <taxon>Eukaryota</taxon>
        <taxon>Metamonada</taxon>
        <taxon>Preaxostyla</taxon>
        <taxon>Oxymonadida</taxon>
        <taxon>Blattamonas</taxon>
    </lineage>
</organism>
<proteinExistence type="predicted"/>
<protein>
    <submittedName>
        <fullName evidence="3">Uncharacterized protein</fullName>
    </submittedName>
</protein>
<feature type="compositionally biased region" description="Acidic residues" evidence="1">
    <location>
        <begin position="410"/>
        <end position="424"/>
    </location>
</feature>
<dbReference type="Proteomes" id="UP001281761">
    <property type="component" value="Unassembled WGS sequence"/>
</dbReference>
<feature type="compositionally biased region" description="Basic and acidic residues" evidence="1">
    <location>
        <begin position="343"/>
        <end position="356"/>
    </location>
</feature>
<reference evidence="3 4" key="1">
    <citation type="journal article" date="2022" name="bioRxiv">
        <title>Genomics of Preaxostyla Flagellates Illuminates Evolutionary Transitions and the Path Towards Mitochondrial Loss.</title>
        <authorList>
            <person name="Novak L.V.F."/>
            <person name="Treitli S.C."/>
            <person name="Pyrih J."/>
            <person name="Halakuc P."/>
            <person name="Pipaliya S.V."/>
            <person name="Vacek V."/>
            <person name="Brzon O."/>
            <person name="Soukal P."/>
            <person name="Eme L."/>
            <person name="Dacks J.B."/>
            <person name="Karnkowska A."/>
            <person name="Elias M."/>
            <person name="Hampl V."/>
        </authorList>
    </citation>
    <scope>NUCLEOTIDE SEQUENCE [LARGE SCALE GENOMIC DNA]</scope>
    <source>
        <strain evidence="3">NAU3</strain>
        <tissue evidence="3">Gut</tissue>
    </source>
</reference>
<evidence type="ECO:0000313" key="3">
    <source>
        <dbReference type="EMBL" id="KAK2950888.1"/>
    </source>
</evidence>
<evidence type="ECO:0000313" key="4">
    <source>
        <dbReference type="Proteomes" id="UP001281761"/>
    </source>
</evidence>
<feature type="transmembrane region" description="Helical" evidence="2">
    <location>
        <begin position="20"/>
        <end position="45"/>
    </location>
</feature>
<evidence type="ECO:0000256" key="2">
    <source>
        <dbReference type="SAM" id="Phobius"/>
    </source>
</evidence>
<feature type="transmembrane region" description="Helical" evidence="2">
    <location>
        <begin position="57"/>
        <end position="79"/>
    </location>
</feature>